<evidence type="ECO:0008006" key="3">
    <source>
        <dbReference type="Google" id="ProtNLM"/>
    </source>
</evidence>
<sequence length="123" mass="12793">MADAWHQFGADLVVGATGDLAAADGPVLGQQRVLRRLLTNPGDYIWAPAYGAGLARFVGSPASAAQIRAVVRSQIFKEAAVARAPEPVIDVERDTAGTVYVHIRYADAASGATQVLSFSVGNG</sequence>
<dbReference type="AlphaFoldDB" id="A0AA41YRR3"/>
<dbReference type="RefSeq" id="WP_264716605.1">
    <property type="nucleotide sequence ID" value="NZ_JAPDNT010000044.1"/>
</dbReference>
<keyword evidence="2" id="KW-1185">Reference proteome</keyword>
<protein>
    <recommendedName>
        <fullName evidence="3">Phage tail protein</fullName>
    </recommendedName>
</protein>
<comment type="caution">
    <text evidence="1">The sequence shown here is derived from an EMBL/GenBank/DDBJ whole genome shotgun (WGS) entry which is preliminary data.</text>
</comment>
<reference evidence="1" key="2">
    <citation type="submission" date="2022-10" db="EMBL/GenBank/DDBJ databases">
        <authorList>
            <person name="Trinh H.N."/>
        </authorList>
    </citation>
    <scope>NUCLEOTIDE SEQUENCE</scope>
    <source>
        <strain evidence="1">RN2-1</strain>
    </source>
</reference>
<reference evidence="1" key="1">
    <citation type="submission" date="2022-09" db="EMBL/GenBank/DDBJ databases">
        <title>Rhodovastum sp. nov. RN2-1 isolated from soil in Seongnam, South Korea.</title>
        <authorList>
            <person name="Le N.T."/>
        </authorList>
    </citation>
    <scope>NUCLEOTIDE SEQUENCE</scope>
    <source>
        <strain evidence="1">RN2-1</strain>
    </source>
</reference>
<accession>A0AA41YRR3</accession>
<dbReference type="SUPFAM" id="SSF160719">
    <property type="entry name" value="gpW/gp25-like"/>
    <property type="match status" value="1"/>
</dbReference>
<evidence type="ECO:0000313" key="2">
    <source>
        <dbReference type="Proteomes" id="UP001165679"/>
    </source>
</evidence>
<dbReference type="EMBL" id="JAPDNT010000044">
    <property type="protein sequence ID" value="MCW3477645.1"/>
    <property type="molecule type" value="Genomic_DNA"/>
</dbReference>
<gene>
    <name evidence="1" type="ORF">OL599_24090</name>
</gene>
<name>A0AA41YRR3_9PROT</name>
<evidence type="ECO:0000313" key="1">
    <source>
        <dbReference type="EMBL" id="MCW3477645.1"/>
    </source>
</evidence>
<organism evidence="1 2">
    <name type="scientific">Limobrevibacterium gyesilva</name>
    <dbReference type="NCBI Taxonomy" id="2991712"/>
    <lineage>
        <taxon>Bacteria</taxon>
        <taxon>Pseudomonadati</taxon>
        <taxon>Pseudomonadota</taxon>
        <taxon>Alphaproteobacteria</taxon>
        <taxon>Acetobacterales</taxon>
        <taxon>Acetobacteraceae</taxon>
        <taxon>Limobrevibacterium</taxon>
    </lineage>
</organism>
<dbReference type="Gene3D" id="3.10.450.40">
    <property type="match status" value="1"/>
</dbReference>
<dbReference type="Proteomes" id="UP001165679">
    <property type="component" value="Unassembled WGS sequence"/>
</dbReference>
<proteinExistence type="predicted"/>